<evidence type="ECO:0000313" key="1">
    <source>
        <dbReference type="EMBL" id="AEL23846.1"/>
    </source>
</evidence>
<dbReference type="HOGENOM" id="CLU_137774_0_0_10"/>
<dbReference type="OrthoDB" id="1451916at2"/>
<protein>
    <submittedName>
        <fullName evidence="1">Uncharacterized protein</fullName>
    </submittedName>
</protein>
<organism evidence="1 2">
    <name type="scientific">Cyclobacterium marinum (strain ATCC 25205 / DSM 745 / LMG 13164 / NCIMB 1802)</name>
    <name type="common">Flectobacillus marinus</name>
    <dbReference type="NCBI Taxonomy" id="880070"/>
    <lineage>
        <taxon>Bacteria</taxon>
        <taxon>Pseudomonadati</taxon>
        <taxon>Bacteroidota</taxon>
        <taxon>Cytophagia</taxon>
        <taxon>Cytophagales</taxon>
        <taxon>Cyclobacteriaceae</taxon>
        <taxon>Cyclobacterium</taxon>
    </lineage>
</organism>
<name>G0IZ67_CYCMS</name>
<gene>
    <name evidence="1" type="ordered locus">Cycma_0061</name>
</gene>
<proteinExistence type="predicted"/>
<keyword evidence="2" id="KW-1185">Reference proteome</keyword>
<sequence>MATEKMAADMILKRGARVQMRAPLFLRLFGRKKISLTVRSPLEGTMMRVASYYLGTGLTQEKLQDITHERALAVMAVHGKVINKCVACAVLNGYWSGKLFTKPLAWYLRWHCKPEELLVIANILLLYGGVSDFMSTTRSVRLMRLTSPRLGQDQKGS</sequence>
<dbReference type="STRING" id="880070.Cycma_0061"/>
<dbReference type="KEGG" id="cmr:Cycma_0061"/>
<dbReference type="EMBL" id="CP002955">
    <property type="protein sequence ID" value="AEL23846.1"/>
    <property type="molecule type" value="Genomic_DNA"/>
</dbReference>
<accession>G0IZ67</accession>
<dbReference type="AlphaFoldDB" id="G0IZ67"/>
<dbReference type="Proteomes" id="UP000001635">
    <property type="component" value="Chromosome"/>
</dbReference>
<evidence type="ECO:0000313" key="2">
    <source>
        <dbReference type="Proteomes" id="UP000001635"/>
    </source>
</evidence>
<reference evidence="2" key="1">
    <citation type="submission" date="2011-07" db="EMBL/GenBank/DDBJ databases">
        <title>The complete genome of Cyclobacterium marinum DSM 745.</title>
        <authorList>
            <person name="Lucas S."/>
            <person name="Han J."/>
            <person name="Lapidus A."/>
            <person name="Bruce D."/>
            <person name="Goodwin L."/>
            <person name="Pitluck S."/>
            <person name="Peters L."/>
            <person name="Kyrpides N."/>
            <person name="Mavromatis K."/>
            <person name="Ivanova N."/>
            <person name="Ovchinnikova G."/>
            <person name="Chertkov O."/>
            <person name="Detter J.C."/>
            <person name="Tapia R."/>
            <person name="Han C."/>
            <person name="Land M."/>
            <person name="Hauser L."/>
            <person name="Markowitz V."/>
            <person name="Cheng J.-F."/>
            <person name="Hugenholtz P."/>
            <person name="Woyke T."/>
            <person name="Wu D."/>
            <person name="Tindall B."/>
            <person name="Schuetze A."/>
            <person name="Brambilla E."/>
            <person name="Klenk H.-P."/>
            <person name="Eisen J.A."/>
        </authorList>
    </citation>
    <scope>NUCLEOTIDE SEQUENCE [LARGE SCALE GENOMIC DNA]</scope>
    <source>
        <strain evidence="2">ATCC 25205 / DSM 745 / LMG 13164 / NCIMB 1802</strain>
    </source>
</reference>